<dbReference type="CTD" id="3355114"/>
<dbReference type="GO" id="GO:0045292">
    <property type="term" value="P:mRNA cis splicing, via spliceosome"/>
    <property type="evidence" value="ECO:0007669"/>
    <property type="project" value="UniProtKB-UniRule"/>
</dbReference>
<evidence type="ECO:0000256" key="1">
    <source>
        <dbReference type="ARBA" id="ARBA00004123"/>
    </source>
</evidence>
<dbReference type="InterPro" id="IPR003954">
    <property type="entry name" value="RRM_euk-type"/>
</dbReference>
<dbReference type="Pfam" id="PF00076">
    <property type="entry name" value="RRM_1"/>
    <property type="match status" value="1"/>
</dbReference>
<proteinExistence type="predicted"/>
<dbReference type="Proteomes" id="UP000075840">
    <property type="component" value="Unassembled WGS sequence"/>
</dbReference>
<keyword evidence="5 8" id="KW-0539">Nucleus</keyword>
<comment type="subunit">
    <text evidence="6">Binds SXL. Associates with the spliceosome. Interacts with SF3B1, SF1 and U2AF2.</text>
</comment>
<dbReference type="PIRSF" id="PIRSF031066">
    <property type="entry name" value="Splicing_factor_SPF45"/>
    <property type="match status" value="1"/>
</dbReference>
<dbReference type="EMBL" id="APCN01004219">
    <property type="status" value="NOT_ANNOTATED_CDS"/>
    <property type="molecule type" value="Genomic_DNA"/>
</dbReference>
<dbReference type="PROSITE" id="PS50102">
    <property type="entry name" value="RRM"/>
    <property type="match status" value="1"/>
</dbReference>
<dbReference type="FunFam" id="3.30.70.330:FF:000079">
    <property type="entry name" value="Putative splicing factor 45"/>
    <property type="match status" value="1"/>
</dbReference>
<dbReference type="VEuPathDB" id="VectorBase:AARA000296"/>
<dbReference type="RefSeq" id="XP_040165620.1">
    <property type="nucleotide sequence ID" value="XM_040309686.1"/>
</dbReference>
<dbReference type="SMART" id="SM00361">
    <property type="entry name" value="RRM_1"/>
    <property type="match status" value="1"/>
</dbReference>
<evidence type="ECO:0000256" key="2">
    <source>
        <dbReference type="ARBA" id="ARBA00022664"/>
    </source>
</evidence>
<feature type="compositionally biased region" description="Polar residues" evidence="9">
    <location>
        <begin position="79"/>
        <end position="88"/>
    </location>
</feature>
<evidence type="ECO:0000313" key="10">
    <source>
        <dbReference type="EnsemblMetazoa" id="AARA000296-PA"/>
    </source>
</evidence>
<dbReference type="Gene3D" id="3.30.70.330">
    <property type="match status" value="1"/>
</dbReference>
<dbReference type="EnsemblMetazoa" id="AARA000296-RA">
    <property type="protein sequence ID" value="AARA000296-PA"/>
    <property type="gene ID" value="AARA000296"/>
</dbReference>
<organism evidence="10 11">
    <name type="scientific">Anopheles arabiensis</name>
    <name type="common">Mosquito</name>
    <dbReference type="NCBI Taxonomy" id="7173"/>
    <lineage>
        <taxon>Eukaryota</taxon>
        <taxon>Metazoa</taxon>
        <taxon>Ecdysozoa</taxon>
        <taxon>Arthropoda</taxon>
        <taxon>Hexapoda</taxon>
        <taxon>Insecta</taxon>
        <taxon>Pterygota</taxon>
        <taxon>Neoptera</taxon>
        <taxon>Endopterygota</taxon>
        <taxon>Diptera</taxon>
        <taxon>Nematocera</taxon>
        <taxon>Culicoidea</taxon>
        <taxon>Culicidae</taxon>
        <taxon>Anophelinae</taxon>
        <taxon>Anopheles</taxon>
    </lineage>
</organism>
<dbReference type="Pfam" id="PF01585">
    <property type="entry name" value="G-patch"/>
    <property type="match status" value="1"/>
</dbReference>
<dbReference type="InterPro" id="IPR040052">
    <property type="entry name" value="RBM17"/>
</dbReference>
<dbReference type="InterPro" id="IPR000467">
    <property type="entry name" value="G_patch_dom"/>
</dbReference>
<keyword evidence="8" id="KW-0747">Spliceosome</keyword>
<dbReference type="InterPro" id="IPR034653">
    <property type="entry name" value="SPF45_RRM"/>
</dbReference>
<dbReference type="GO" id="GO:0005654">
    <property type="term" value="C:nucleoplasm"/>
    <property type="evidence" value="ECO:0007669"/>
    <property type="project" value="UniProtKB-UniRule"/>
</dbReference>
<dbReference type="SMART" id="SM00443">
    <property type="entry name" value="G_patch"/>
    <property type="match status" value="1"/>
</dbReference>
<comment type="subcellular location">
    <subcellularLocation>
        <location evidence="1 8">Nucleus</location>
    </subcellularLocation>
</comment>
<evidence type="ECO:0000256" key="8">
    <source>
        <dbReference type="PIRNR" id="PIRNR031066"/>
    </source>
</evidence>
<dbReference type="PROSITE" id="PS50174">
    <property type="entry name" value="G_PATCH"/>
    <property type="match status" value="1"/>
</dbReference>
<dbReference type="SUPFAM" id="SSF54928">
    <property type="entry name" value="RNA-binding domain, RBD"/>
    <property type="match status" value="1"/>
</dbReference>
<dbReference type="VEuPathDB" id="VectorBase:AARA21_009159"/>
<accession>A0A182HGE3</accession>
<evidence type="ECO:0000256" key="5">
    <source>
        <dbReference type="ARBA" id="ARBA00023242"/>
    </source>
</evidence>
<evidence type="ECO:0000256" key="4">
    <source>
        <dbReference type="ARBA" id="ARBA00023187"/>
    </source>
</evidence>
<feature type="region of interest" description="Disordered" evidence="9">
    <location>
        <begin position="319"/>
        <end position="357"/>
    </location>
</feature>
<dbReference type="CDD" id="cd12647">
    <property type="entry name" value="RRM_UHM_SPF45"/>
    <property type="match status" value="1"/>
</dbReference>
<evidence type="ECO:0000256" key="6">
    <source>
        <dbReference type="ARBA" id="ARBA00065586"/>
    </source>
</evidence>
<keyword evidence="2 8" id="KW-0507">mRNA processing</keyword>
<feature type="region of interest" description="Disordered" evidence="9">
    <location>
        <begin position="71"/>
        <end position="90"/>
    </location>
</feature>
<keyword evidence="11" id="KW-1185">Reference proteome</keyword>
<dbReference type="PANTHER" id="PTHR13288:SF8">
    <property type="entry name" value="SPLICING FACTOR 45"/>
    <property type="match status" value="1"/>
</dbReference>
<evidence type="ECO:0000313" key="11">
    <source>
        <dbReference type="Proteomes" id="UP000075840"/>
    </source>
</evidence>
<dbReference type="KEGG" id="aara:120901608"/>
<dbReference type="GO" id="GO:0071011">
    <property type="term" value="C:precatalytic spliceosome"/>
    <property type="evidence" value="ECO:0007669"/>
    <property type="project" value="TreeGrafter"/>
</dbReference>
<dbReference type="AlphaFoldDB" id="A0A182HGE3"/>
<name>A0A182HGE3_ANOAR</name>
<protein>
    <recommendedName>
        <fullName evidence="7 8">Splicing factor 45</fullName>
    </recommendedName>
    <alternativeName>
        <fullName evidence="8">RNA-binding motif protein 17</fullName>
    </alternativeName>
</protein>
<dbReference type="InterPro" id="IPR012677">
    <property type="entry name" value="Nucleotide-bd_a/b_plait_sf"/>
</dbReference>
<dbReference type="GO" id="GO:0000380">
    <property type="term" value="P:alternative mRNA splicing, via spliceosome"/>
    <property type="evidence" value="ECO:0007669"/>
    <property type="project" value="TreeGrafter"/>
</dbReference>
<keyword evidence="4 8" id="KW-0508">mRNA splicing</keyword>
<dbReference type="GO" id="GO:0003723">
    <property type="term" value="F:RNA binding"/>
    <property type="evidence" value="ECO:0007669"/>
    <property type="project" value="UniProtKB-UniRule"/>
</dbReference>
<feature type="region of interest" description="Disordered" evidence="9">
    <location>
        <begin position="167"/>
        <end position="258"/>
    </location>
</feature>
<reference evidence="10" key="1">
    <citation type="submission" date="2022-08" db="UniProtKB">
        <authorList>
            <consortium name="EnsemblMetazoa"/>
        </authorList>
    </citation>
    <scope>IDENTIFICATION</scope>
    <source>
        <strain evidence="10">Dongola</strain>
    </source>
</reference>
<feature type="compositionally biased region" description="Low complexity" evidence="9">
    <location>
        <begin position="167"/>
        <end position="186"/>
    </location>
</feature>
<keyword evidence="3 8" id="KW-0694">RNA-binding</keyword>
<dbReference type="InterPro" id="IPR035979">
    <property type="entry name" value="RBD_domain_sf"/>
</dbReference>
<sequence>MALYDDLDTKHGPDKVAGWSSGLKLFQPQLQVKKVNQPTITPKAILRKPGSKILTPVVLKAKKEPTEQTLPFLAASGPGPSTSLTDPSSGIVVKSTKGPITVTTTNATPNPISAAVTDDYNWDVVDEYDPMWPNEYDKLVKDRKAKEPPIKPLQGGFGRNRREYKRSFGGMRNSNNNNNSNNNSNSSGGGGGGNSNAGPSHGSSQPDDDGPVAKKFSGFAGRPSSDDEEEFRPGQSRPSGAAIAPPPSLQESCAGGIPSEGGSKVSQLAAYGGSSVAAKIMAKYGFKDGQGLGKQEQGMAVALQVEKTSKRGGRIVHEKDISATTSTVSGSGGGSGSGTEIVTTPPSASQGAASEPSITEIMKSPSKVVLLRNMVGPGDVDDELEPEVKDECNTKYGDVVTVVIHEVPDVVPEEAVRIFVEFKRMESAIKAVVDLNGRFFGGRQVRAGFYNQEKFENMDLGG</sequence>
<comment type="subunit">
    <text evidence="8">Associates with the spliceosome.</text>
</comment>
<dbReference type="GeneID" id="120901608"/>
<evidence type="ECO:0000256" key="9">
    <source>
        <dbReference type="SAM" id="MobiDB-lite"/>
    </source>
</evidence>
<evidence type="ECO:0000256" key="7">
    <source>
        <dbReference type="ARBA" id="ARBA00074919"/>
    </source>
</evidence>
<evidence type="ECO:0000256" key="3">
    <source>
        <dbReference type="ARBA" id="ARBA00022884"/>
    </source>
</evidence>
<comment type="function">
    <text evidence="8">Splice factor that binds to the single-stranded 3'AG at the exon/intron border and promotes its utilization in the second catalytic step. Involved in the regulation of alternative splicing and the utilization of cryptic splice sites.</text>
</comment>
<dbReference type="InterPro" id="IPR000504">
    <property type="entry name" value="RRM_dom"/>
</dbReference>
<dbReference type="PANTHER" id="PTHR13288">
    <property type="entry name" value="SPLICING FACTOR 45 SPF45"/>
    <property type="match status" value="1"/>
</dbReference>